<organism evidence="3 4">
    <name type="scientific">Paractinoplanes globisporus</name>
    <dbReference type="NCBI Taxonomy" id="113565"/>
    <lineage>
        <taxon>Bacteria</taxon>
        <taxon>Bacillati</taxon>
        <taxon>Actinomycetota</taxon>
        <taxon>Actinomycetes</taxon>
        <taxon>Micromonosporales</taxon>
        <taxon>Micromonosporaceae</taxon>
        <taxon>Paractinoplanes</taxon>
    </lineage>
</organism>
<keyword evidence="1" id="KW-0472">Membrane</keyword>
<dbReference type="EC" id="3.4.-.-" evidence="3"/>
<feature type="transmembrane region" description="Helical" evidence="1">
    <location>
        <begin position="224"/>
        <end position="247"/>
    </location>
</feature>
<accession>A0ABW6WLA6</accession>
<keyword evidence="4" id="KW-1185">Reference proteome</keyword>
<evidence type="ECO:0000256" key="1">
    <source>
        <dbReference type="SAM" id="Phobius"/>
    </source>
</evidence>
<evidence type="ECO:0000313" key="4">
    <source>
        <dbReference type="Proteomes" id="UP001602245"/>
    </source>
</evidence>
<comment type="caution">
    <text evidence="3">The sequence shown here is derived from an EMBL/GenBank/DDBJ whole genome shotgun (WGS) entry which is preliminary data.</text>
</comment>
<gene>
    <name evidence="3" type="ORF">ACFY35_30560</name>
</gene>
<dbReference type="InterPro" id="IPR003675">
    <property type="entry name" value="Rce1/LyrA-like_dom"/>
</dbReference>
<feature type="transmembrane region" description="Helical" evidence="1">
    <location>
        <begin position="106"/>
        <end position="123"/>
    </location>
</feature>
<feature type="transmembrane region" description="Helical" evidence="1">
    <location>
        <begin position="51"/>
        <end position="76"/>
    </location>
</feature>
<evidence type="ECO:0000259" key="2">
    <source>
        <dbReference type="Pfam" id="PF02517"/>
    </source>
</evidence>
<keyword evidence="3" id="KW-0378">Hydrolase</keyword>
<feature type="domain" description="CAAX prenyl protease 2/Lysostaphin resistance protein A-like" evidence="2">
    <location>
        <begin position="154"/>
        <end position="234"/>
    </location>
</feature>
<dbReference type="EMBL" id="JBIAZU010000005">
    <property type="protein sequence ID" value="MFF5293798.1"/>
    <property type="molecule type" value="Genomic_DNA"/>
</dbReference>
<evidence type="ECO:0000313" key="3">
    <source>
        <dbReference type="EMBL" id="MFF5293798.1"/>
    </source>
</evidence>
<protein>
    <submittedName>
        <fullName evidence="3">CPBP family intramembrane glutamic endopeptidase</fullName>
        <ecNumber evidence="3">3.4.-.-</ecNumber>
    </submittedName>
</protein>
<dbReference type="GO" id="GO:0016787">
    <property type="term" value="F:hydrolase activity"/>
    <property type="evidence" value="ECO:0007669"/>
    <property type="project" value="UniProtKB-KW"/>
</dbReference>
<dbReference type="Pfam" id="PF02517">
    <property type="entry name" value="Rce1-like"/>
    <property type="match status" value="1"/>
</dbReference>
<sequence length="248" mass="27099">MTAVLNSQVTVMPRYRPRTVLALWLAAAGPMGLLAWVVAPLVAGSDPTPERFAVCLIAALTAGLIWQFVLVLIVVWRERRSLRWPVLKDALWLHAPSNAVRRGGRLWWWAVAAIAAVGVIEFLPTGPAGPTNRNFGEFIGSNAGHDLMHGNWALFALLVVSFAFNTVLGEELFFRGLLLPRMGGNVPANAALFALYHVHQPWGMLNAFLTGLIGAYATNRWRSAWLGILAHSAQSVFFTVLLVALVLS</sequence>
<keyword evidence="1" id="KW-0812">Transmembrane</keyword>
<feature type="transmembrane region" description="Helical" evidence="1">
    <location>
        <begin position="152"/>
        <end position="174"/>
    </location>
</feature>
<proteinExistence type="predicted"/>
<name>A0ABW6WLA6_9ACTN</name>
<keyword evidence="1" id="KW-1133">Transmembrane helix</keyword>
<feature type="transmembrane region" description="Helical" evidence="1">
    <location>
        <begin position="21"/>
        <end position="39"/>
    </location>
</feature>
<dbReference type="Proteomes" id="UP001602245">
    <property type="component" value="Unassembled WGS sequence"/>
</dbReference>
<dbReference type="RefSeq" id="WP_020513750.1">
    <property type="nucleotide sequence ID" value="NZ_JBIAZU010000005.1"/>
</dbReference>
<reference evidence="3 4" key="1">
    <citation type="submission" date="2024-10" db="EMBL/GenBank/DDBJ databases">
        <title>The Natural Products Discovery Center: Release of the First 8490 Sequenced Strains for Exploring Actinobacteria Biosynthetic Diversity.</title>
        <authorList>
            <person name="Kalkreuter E."/>
            <person name="Kautsar S.A."/>
            <person name="Yang D."/>
            <person name="Bader C.D."/>
            <person name="Teijaro C.N."/>
            <person name="Fluegel L."/>
            <person name="Davis C.M."/>
            <person name="Simpson J.R."/>
            <person name="Lauterbach L."/>
            <person name="Steele A.D."/>
            <person name="Gui C."/>
            <person name="Meng S."/>
            <person name="Li G."/>
            <person name="Viehrig K."/>
            <person name="Ye F."/>
            <person name="Su P."/>
            <person name="Kiefer A.F."/>
            <person name="Nichols A."/>
            <person name="Cepeda A.J."/>
            <person name="Yan W."/>
            <person name="Fan B."/>
            <person name="Jiang Y."/>
            <person name="Adhikari A."/>
            <person name="Zheng C.-J."/>
            <person name="Schuster L."/>
            <person name="Cowan T.M."/>
            <person name="Smanski M.J."/>
            <person name="Chevrette M.G."/>
            <person name="De Carvalho L.P.S."/>
            <person name="Shen B."/>
        </authorList>
    </citation>
    <scope>NUCLEOTIDE SEQUENCE [LARGE SCALE GENOMIC DNA]</scope>
    <source>
        <strain evidence="3 4">NPDC000087</strain>
    </source>
</reference>